<keyword evidence="1" id="KW-0175">Coiled coil</keyword>
<sequence>MQSASKSIRVNRVESTSPYQQRLLAKVKALEKQVAKLQDVIETMTLEKETVEMDMEIAKEHAEKLQQEVEKLTAAMALSAGTGRDCSEGSLAEIEELTAKKNKLESEAEELKEMLDIANAYKTMVEDLTEKKI</sequence>
<protein>
    <recommendedName>
        <fullName evidence="4">Tubulin-specific chaperone A</fullName>
    </recommendedName>
</protein>
<organism evidence="2 3">
    <name type="scientific">Peronospora belbahrii</name>
    <dbReference type="NCBI Taxonomy" id="622444"/>
    <lineage>
        <taxon>Eukaryota</taxon>
        <taxon>Sar</taxon>
        <taxon>Stramenopiles</taxon>
        <taxon>Oomycota</taxon>
        <taxon>Peronosporomycetes</taxon>
        <taxon>Peronosporales</taxon>
        <taxon>Peronosporaceae</taxon>
        <taxon>Peronospora</taxon>
    </lineage>
</organism>
<feature type="coiled-coil region" evidence="1">
    <location>
        <begin position="20"/>
        <end position="131"/>
    </location>
</feature>
<evidence type="ECO:0000313" key="3">
    <source>
        <dbReference type="Proteomes" id="UP001160483"/>
    </source>
</evidence>
<dbReference type="Proteomes" id="UP001160483">
    <property type="component" value="Unassembled WGS sequence"/>
</dbReference>
<accession>A0AAU9L0Z8</accession>
<dbReference type="AlphaFoldDB" id="A0AAU9L0Z8"/>
<dbReference type="EMBL" id="CAKKTJ010000297">
    <property type="protein sequence ID" value="CAH0479258.1"/>
    <property type="molecule type" value="Genomic_DNA"/>
</dbReference>
<gene>
    <name evidence="2" type="ORF">PBS003_LOCUS5909</name>
</gene>
<name>A0AAU9L0Z8_9STRA</name>
<evidence type="ECO:0000256" key="1">
    <source>
        <dbReference type="SAM" id="Coils"/>
    </source>
</evidence>
<reference evidence="2" key="1">
    <citation type="submission" date="2021-11" db="EMBL/GenBank/DDBJ databases">
        <authorList>
            <person name="Islam A."/>
            <person name="Islam S."/>
            <person name="Flora M.S."/>
            <person name="Rahman M."/>
            <person name="Ziaur R.M."/>
            <person name="Epstein J.H."/>
            <person name="Hassan M."/>
            <person name="Klassen M."/>
            <person name="Woodard K."/>
            <person name="Webb A."/>
            <person name="Webby R.J."/>
            <person name="El Zowalaty M.E."/>
        </authorList>
    </citation>
    <scope>NUCLEOTIDE SEQUENCE</scope>
    <source>
        <strain evidence="2">Pbs3</strain>
    </source>
</reference>
<evidence type="ECO:0000313" key="2">
    <source>
        <dbReference type="EMBL" id="CAH0479258.1"/>
    </source>
</evidence>
<comment type="caution">
    <text evidence="2">The sequence shown here is derived from an EMBL/GenBank/DDBJ whole genome shotgun (WGS) entry which is preliminary data.</text>
</comment>
<proteinExistence type="predicted"/>
<evidence type="ECO:0008006" key="4">
    <source>
        <dbReference type="Google" id="ProtNLM"/>
    </source>
</evidence>